<dbReference type="Proteomes" id="UP000669133">
    <property type="component" value="Unassembled WGS sequence"/>
</dbReference>
<organism evidence="4 5">
    <name type="scientific">Candida metapsilosis</name>
    <dbReference type="NCBI Taxonomy" id="273372"/>
    <lineage>
        <taxon>Eukaryota</taxon>
        <taxon>Fungi</taxon>
        <taxon>Dikarya</taxon>
        <taxon>Ascomycota</taxon>
        <taxon>Saccharomycotina</taxon>
        <taxon>Pichiomycetes</taxon>
        <taxon>Debaryomycetaceae</taxon>
        <taxon>Candida/Lodderomyces clade</taxon>
        <taxon>Candida</taxon>
    </lineage>
</organism>
<protein>
    <submittedName>
        <fullName evidence="4">Uncharacterized protein</fullName>
    </submittedName>
</protein>
<dbReference type="GO" id="GO:0008270">
    <property type="term" value="F:zinc ion binding"/>
    <property type="evidence" value="ECO:0007669"/>
    <property type="project" value="TreeGrafter"/>
</dbReference>
<dbReference type="RefSeq" id="XP_067548332.1">
    <property type="nucleotide sequence ID" value="XM_067691898.1"/>
</dbReference>
<reference evidence="4 5" key="1">
    <citation type="submission" date="2020-12" db="EMBL/GenBank/DDBJ databases">
        <title>Effect of drift, selection, and recombination on the evolution of hybrid genomes in Candida yeast pathogens.</title>
        <authorList>
            <person name="Mixao V."/>
            <person name="Ksiezopolska E."/>
            <person name="Saus E."/>
            <person name="Boekhout T."/>
            <person name="Gacser A."/>
            <person name="Gabaldon T."/>
        </authorList>
    </citation>
    <scope>NUCLEOTIDE SEQUENCE [LARGE SCALE GENOMIC DNA]</scope>
    <source>
        <strain evidence="4 5">BP57</strain>
    </source>
</reference>
<accession>A0A8H7ZFW5</accession>
<keyword evidence="2" id="KW-0479">Metal-binding</keyword>
<dbReference type="PANTHER" id="PTHR12857:SF0">
    <property type="entry name" value="CXXC MOTIF CONTAINING ZINC BINDING PROTEIN"/>
    <property type="match status" value="1"/>
</dbReference>
<evidence type="ECO:0000256" key="2">
    <source>
        <dbReference type="ARBA" id="ARBA00022723"/>
    </source>
</evidence>
<dbReference type="InterPro" id="IPR008584">
    <property type="entry name" value="CXXC_Zn-binding_euk"/>
</dbReference>
<evidence type="ECO:0000256" key="1">
    <source>
        <dbReference type="ARBA" id="ARBA00007818"/>
    </source>
</evidence>
<name>A0A8H7ZFW5_9ASCO</name>
<dbReference type="Pfam" id="PF05907">
    <property type="entry name" value="CXXC_Zn-b_euk"/>
    <property type="match status" value="1"/>
</dbReference>
<comment type="caution">
    <text evidence="4">The sequence shown here is derived from an EMBL/GenBank/DDBJ whole genome shotgun (WGS) entry which is preliminary data.</text>
</comment>
<evidence type="ECO:0000313" key="5">
    <source>
        <dbReference type="Proteomes" id="UP000669133"/>
    </source>
</evidence>
<dbReference type="AlphaFoldDB" id="A0A8H7ZFW5"/>
<dbReference type="EMBL" id="JAEOAQ010000003">
    <property type="protein sequence ID" value="KAG5419216.1"/>
    <property type="molecule type" value="Genomic_DNA"/>
</dbReference>
<dbReference type="OrthoDB" id="10248838at2759"/>
<gene>
    <name evidence="4" type="ORF">I9W82_002983</name>
</gene>
<evidence type="ECO:0000313" key="4">
    <source>
        <dbReference type="EMBL" id="KAG5419216.1"/>
    </source>
</evidence>
<dbReference type="SUPFAM" id="SSF141678">
    <property type="entry name" value="MAL13P1.257-like"/>
    <property type="match status" value="1"/>
</dbReference>
<keyword evidence="5" id="KW-1185">Reference proteome</keyword>
<dbReference type="GeneID" id="93651612"/>
<keyword evidence="3" id="KW-0862">Zinc</keyword>
<sequence>MLTYILQAKAELHNVAKVQPVDDETYPHDYNFKFQCNGCKTIHPNPVQINRFDTFQVTGFRRLANVLIRCKTCRRERYAIISKVGKGCIENQDCGGGFGDNTYCDILKIHTHGMRILGFIPDDQFECVTTDGESIQGIGLLDGEWNETDENGNELKISNVDWNLKLVSEKDPKYK</sequence>
<comment type="similarity">
    <text evidence="1">Belongs to the UPF0587 family.</text>
</comment>
<proteinExistence type="inferred from homology"/>
<evidence type="ECO:0000256" key="3">
    <source>
        <dbReference type="ARBA" id="ARBA00022833"/>
    </source>
</evidence>
<dbReference type="PANTHER" id="PTHR12857">
    <property type="entry name" value="CXXC MOTIF CONTAINING ZINC BINDING PROTEIN"/>
    <property type="match status" value="1"/>
</dbReference>